<feature type="compositionally biased region" description="Low complexity" evidence="1">
    <location>
        <begin position="66"/>
        <end position="76"/>
    </location>
</feature>
<dbReference type="EMBL" id="KI964594">
    <property type="protein sequence ID" value="EUC34262.1"/>
    <property type="molecule type" value="Genomic_DNA"/>
</dbReference>
<dbReference type="KEGG" id="bze:COCCADRAFT_25555"/>
<dbReference type="Proteomes" id="UP000053841">
    <property type="component" value="Unassembled WGS sequence"/>
</dbReference>
<organism evidence="2 3">
    <name type="scientific">Cochliobolus carbonum (strain 26-R-13)</name>
    <name type="common">Maize leaf spot fungus</name>
    <name type="synonym">Bipolaris zeicola</name>
    <dbReference type="NCBI Taxonomy" id="930089"/>
    <lineage>
        <taxon>Eukaryota</taxon>
        <taxon>Fungi</taxon>
        <taxon>Dikarya</taxon>
        <taxon>Ascomycota</taxon>
        <taxon>Pezizomycotina</taxon>
        <taxon>Dothideomycetes</taxon>
        <taxon>Pleosporomycetidae</taxon>
        <taxon>Pleosporales</taxon>
        <taxon>Pleosporineae</taxon>
        <taxon>Pleosporaceae</taxon>
        <taxon>Bipolaris</taxon>
    </lineage>
</organism>
<feature type="compositionally biased region" description="Basic and acidic residues" evidence="1">
    <location>
        <begin position="7"/>
        <end position="32"/>
    </location>
</feature>
<protein>
    <submittedName>
        <fullName evidence="2">Uncharacterized protein</fullName>
    </submittedName>
</protein>
<evidence type="ECO:0000313" key="2">
    <source>
        <dbReference type="EMBL" id="EUC34262.1"/>
    </source>
</evidence>
<dbReference type="GeneID" id="19145822"/>
<gene>
    <name evidence="2" type="ORF">COCCADRAFT_25555</name>
</gene>
<accession>W6Y3L7</accession>
<name>W6Y3L7_COCC2</name>
<dbReference type="AlphaFoldDB" id="W6Y3L7"/>
<evidence type="ECO:0000313" key="3">
    <source>
        <dbReference type="Proteomes" id="UP000053841"/>
    </source>
</evidence>
<sequence length="240" mass="25143">MPARPPMRVERTGNVRPGRDRDTKGRLWERRRLATAWAAGDDTDTDTDADGHGQHGGADGDDDDAAAAAGADASDAPPLVMGTCSVERNIVTVVAGSAGRQAAATGVVGCCDGHGSSHPILSILSPTPPGKRTLCPPANQRDSSTFQPLTIRNPPQPVHRIDHGIAFRCEFKASSCIPLSACYLARASSALIAVAATKRVSCTPQYRAAPSLVALAFRAAKSDLVHLVPATPLQPDRTRD</sequence>
<keyword evidence="3" id="KW-1185">Reference proteome</keyword>
<dbReference type="RefSeq" id="XP_007711404.1">
    <property type="nucleotide sequence ID" value="XM_007713214.1"/>
</dbReference>
<feature type="region of interest" description="Disordered" evidence="1">
    <location>
        <begin position="1"/>
        <end position="78"/>
    </location>
</feature>
<proteinExistence type="predicted"/>
<evidence type="ECO:0000256" key="1">
    <source>
        <dbReference type="SAM" id="MobiDB-lite"/>
    </source>
</evidence>
<dbReference type="HOGENOM" id="CLU_1156202_0_0_1"/>
<reference evidence="2 3" key="1">
    <citation type="journal article" date="2013" name="PLoS Genet.">
        <title>Comparative genome structure, secondary metabolite, and effector coding capacity across Cochliobolus pathogens.</title>
        <authorList>
            <person name="Condon B.J."/>
            <person name="Leng Y."/>
            <person name="Wu D."/>
            <person name="Bushley K.E."/>
            <person name="Ohm R.A."/>
            <person name="Otillar R."/>
            <person name="Martin J."/>
            <person name="Schackwitz W."/>
            <person name="Grimwood J."/>
            <person name="MohdZainudin N."/>
            <person name="Xue C."/>
            <person name="Wang R."/>
            <person name="Manning V.A."/>
            <person name="Dhillon B."/>
            <person name="Tu Z.J."/>
            <person name="Steffenson B.J."/>
            <person name="Salamov A."/>
            <person name="Sun H."/>
            <person name="Lowry S."/>
            <person name="LaButti K."/>
            <person name="Han J."/>
            <person name="Copeland A."/>
            <person name="Lindquist E."/>
            <person name="Barry K."/>
            <person name="Schmutz J."/>
            <person name="Baker S.E."/>
            <person name="Ciuffetti L.M."/>
            <person name="Grigoriev I.V."/>
            <person name="Zhong S."/>
            <person name="Turgeon B.G."/>
        </authorList>
    </citation>
    <scope>NUCLEOTIDE SEQUENCE [LARGE SCALE GENOMIC DNA]</scope>
    <source>
        <strain evidence="2 3">26-R-13</strain>
    </source>
</reference>